<dbReference type="InterPro" id="IPR014721">
    <property type="entry name" value="Ribsml_uS5_D2-typ_fold_subgr"/>
</dbReference>
<dbReference type="Gene3D" id="3.30.230.10">
    <property type="match status" value="1"/>
</dbReference>
<feature type="compositionally biased region" description="Acidic residues" evidence="3">
    <location>
        <begin position="377"/>
        <end position="387"/>
    </location>
</feature>
<feature type="compositionally biased region" description="Polar residues" evidence="3">
    <location>
        <begin position="348"/>
        <end position="359"/>
    </location>
</feature>
<dbReference type="InterPro" id="IPR013507">
    <property type="entry name" value="DNA_mismatch_S5_2-like"/>
</dbReference>
<proteinExistence type="inferred from homology"/>
<evidence type="ECO:0000256" key="2">
    <source>
        <dbReference type="ARBA" id="ARBA00022763"/>
    </source>
</evidence>
<feature type="region of interest" description="Disordered" evidence="3">
    <location>
        <begin position="760"/>
        <end position="818"/>
    </location>
</feature>
<dbReference type="InterPro" id="IPR014762">
    <property type="entry name" value="DNA_mismatch_repair_CS"/>
</dbReference>
<dbReference type="Gene3D" id="3.30.1370.100">
    <property type="entry name" value="MutL, C-terminal domain, regulatory subdomain"/>
    <property type="match status" value="1"/>
</dbReference>
<dbReference type="InterPro" id="IPR042121">
    <property type="entry name" value="MutL_C_regsub"/>
</dbReference>
<dbReference type="InterPro" id="IPR038973">
    <property type="entry name" value="MutL/Mlh/Pms-like"/>
</dbReference>
<dbReference type="GO" id="GO:0032389">
    <property type="term" value="C:MutLalpha complex"/>
    <property type="evidence" value="ECO:0007669"/>
    <property type="project" value="TreeGrafter"/>
</dbReference>
<dbReference type="SUPFAM" id="SSF118116">
    <property type="entry name" value="DNA mismatch repair protein MutL"/>
    <property type="match status" value="1"/>
</dbReference>
<dbReference type="Gene3D" id="3.30.565.10">
    <property type="entry name" value="Histidine kinase-like ATPase, C-terminal domain"/>
    <property type="match status" value="1"/>
</dbReference>
<keyword evidence="2" id="KW-0227">DNA damage</keyword>
<evidence type="ECO:0008006" key="7">
    <source>
        <dbReference type="Google" id="ProtNLM"/>
    </source>
</evidence>
<feature type="compositionally biased region" description="Polar residues" evidence="3">
    <location>
        <begin position="779"/>
        <end position="799"/>
    </location>
</feature>
<name>A0A6B2KX73_9EUKA</name>
<dbReference type="CDD" id="cd03484">
    <property type="entry name" value="MutL_Trans_hPMS_2_like"/>
    <property type="match status" value="1"/>
</dbReference>
<dbReference type="SUPFAM" id="SSF55874">
    <property type="entry name" value="ATPase domain of HSP90 chaperone/DNA topoisomerase II/histidine kinase"/>
    <property type="match status" value="1"/>
</dbReference>
<dbReference type="GO" id="GO:0030983">
    <property type="term" value="F:mismatched DNA binding"/>
    <property type="evidence" value="ECO:0007669"/>
    <property type="project" value="InterPro"/>
</dbReference>
<dbReference type="InterPro" id="IPR020568">
    <property type="entry name" value="Ribosomal_Su5_D2-typ_SF"/>
</dbReference>
<dbReference type="SMART" id="SM01340">
    <property type="entry name" value="DNA_mis_repair"/>
    <property type="match status" value="1"/>
</dbReference>
<dbReference type="CDD" id="cd16926">
    <property type="entry name" value="HATPase_MutL-MLH-PMS-like"/>
    <property type="match status" value="1"/>
</dbReference>
<feature type="compositionally biased region" description="Polar residues" evidence="3">
    <location>
        <begin position="388"/>
        <end position="401"/>
    </location>
</feature>
<dbReference type="AlphaFoldDB" id="A0A6B2KX73"/>
<dbReference type="SUPFAM" id="SSF54211">
    <property type="entry name" value="Ribosomal protein S5 domain 2-like"/>
    <property type="match status" value="1"/>
</dbReference>
<feature type="region of interest" description="Disordered" evidence="3">
    <location>
        <begin position="333"/>
        <end position="432"/>
    </location>
</feature>
<dbReference type="GO" id="GO:0016887">
    <property type="term" value="F:ATP hydrolysis activity"/>
    <property type="evidence" value="ECO:0007669"/>
    <property type="project" value="InterPro"/>
</dbReference>
<dbReference type="InterPro" id="IPR037198">
    <property type="entry name" value="MutL_C_sf"/>
</dbReference>
<feature type="domain" description="DNA mismatch repair protein S5" evidence="5">
    <location>
        <begin position="193"/>
        <end position="312"/>
    </location>
</feature>
<evidence type="ECO:0000313" key="6">
    <source>
        <dbReference type="EMBL" id="NDV29353.1"/>
    </source>
</evidence>
<feature type="compositionally biased region" description="Polar residues" evidence="3">
    <location>
        <begin position="873"/>
        <end position="902"/>
    </location>
</feature>
<feature type="compositionally biased region" description="Polar residues" evidence="3">
    <location>
        <begin position="909"/>
        <end position="925"/>
    </location>
</feature>
<dbReference type="SMART" id="SM00853">
    <property type="entry name" value="MutL_C"/>
    <property type="match status" value="1"/>
</dbReference>
<dbReference type="PANTHER" id="PTHR10073:SF52">
    <property type="entry name" value="MISMATCH REPAIR ENDONUCLEASE PMS2"/>
    <property type="match status" value="1"/>
</dbReference>
<evidence type="ECO:0000256" key="3">
    <source>
        <dbReference type="SAM" id="MobiDB-lite"/>
    </source>
</evidence>
<dbReference type="InterPro" id="IPR002099">
    <property type="entry name" value="MutL/Mlh/PMS"/>
</dbReference>
<feature type="compositionally biased region" description="Basic and acidic residues" evidence="3">
    <location>
        <begin position="405"/>
        <end position="424"/>
    </location>
</feature>
<feature type="domain" description="MutL C-terminal dimerisation" evidence="4">
    <location>
        <begin position="547"/>
        <end position="692"/>
    </location>
</feature>
<dbReference type="GO" id="GO:0006298">
    <property type="term" value="P:mismatch repair"/>
    <property type="evidence" value="ECO:0007669"/>
    <property type="project" value="InterPro"/>
</dbReference>
<accession>A0A6B2KX73</accession>
<protein>
    <recommendedName>
        <fullName evidence="7">DNA mismatch repair protein S5 domain-containing protein</fullName>
    </recommendedName>
</protein>
<dbReference type="PROSITE" id="PS00058">
    <property type="entry name" value="DNA_MISMATCH_REPAIR_1"/>
    <property type="match status" value="1"/>
</dbReference>
<dbReference type="NCBIfam" id="TIGR00585">
    <property type="entry name" value="mutl"/>
    <property type="match status" value="1"/>
</dbReference>
<dbReference type="PANTHER" id="PTHR10073">
    <property type="entry name" value="DNA MISMATCH REPAIR PROTEIN MLH, PMS, MUTL"/>
    <property type="match status" value="1"/>
</dbReference>
<organism evidence="6">
    <name type="scientific">Arcella intermedia</name>
    <dbReference type="NCBI Taxonomy" id="1963864"/>
    <lineage>
        <taxon>Eukaryota</taxon>
        <taxon>Amoebozoa</taxon>
        <taxon>Tubulinea</taxon>
        <taxon>Elardia</taxon>
        <taxon>Arcellinida</taxon>
        <taxon>Sphaerothecina</taxon>
        <taxon>Arcellidae</taxon>
        <taxon>Arcella</taxon>
    </lineage>
</organism>
<feature type="compositionally biased region" description="Basic and acidic residues" evidence="3">
    <location>
        <begin position="360"/>
        <end position="376"/>
    </location>
</feature>
<reference evidence="6" key="1">
    <citation type="journal article" date="2020" name="J. Eukaryot. Microbiol.">
        <title>De novo Sequencing, Assembly and Annotation of the Transcriptome for the Free-Living Testate Amoeba Arcella intermedia.</title>
        <authorList>
            <person name="Ribeiro G.M."/>
            <person name="Porfirio-Sousa A.L."/>
            <person name="Maurer-Alcala X.X."/>
            <person name="Katz L.A."/>
            <person name="Lahr D.J.G."/>
        </authorList>
    </citation>
    <scope>NUCLEOTIDE SEQUENCE</scope>
</reference>
<evidence type="ECO:0000256" key="1">
    <source>
        <dbReference type="ARBA" id="ARBA00006082"/>
    </source>
</evidence>
<dbReference type="Pfam" id="PF08676">
    <property type="entry name" value="MutL_C"/>
    <property type="match status" value="1"/>
</dbReference>
<dbReference type="InterPro" id="IPR014790">
    <property type="entry name" value="MutL_C"/>
</dbReference>
<dbReference type="EMBL" id="GIBP01000384">
    <property type="protein sequence ID" value="NDV29353.1"/>
    <property type="molecule type" value="Transcribed_RNA"/>
</dbReference>
<dbReference type="GO" id="GO:0140664">
    <property type="term" value="F:ATP-dependent DNA damage sensor activity"/>
    <property type="evidence" value="ECO:0007669"/>
    <property type="project" value="InterPro"/>
</dbReference>
<comment type="similarity">
    <text evidence="1">Belongs to the DNA mismatch repair MutL/HexB family.</text>
</comment>
<evidence type="ECO:0000259" key="5">
    <source>
        <dbReference type="SMART" id="SM01340"/>
    </source>
</evidence>
<sequence length="925" mass="104762">MATAVKELVENAIDAKCSQVEVKLKNYGADGVEVTDNGTGIDPNNYSIIAQRYCTSKIDHFEELESLCSYGFRGEALNSLCSVAQVSITSRTKDQTTATSLLFDNEGHIMEQSQTAGRTGTTVNFREFFKSIPVRYQEFQRNIKKEFNKLQSTLQAYAIVRSEIRFVVVNTDKNGSQKQLLLTPGRGSLKDNIERIFGYKFAMNLEELDVRSDVACVTGYVSGIDKDSGRTLASHQYLYINKRPVDLSKILRVINKTYKQYNPKSAPILFLNIELPTDTIDVNIQPDKRLIFMAKEKEVVDFLLESLKSIWDPSLHRMDTQAPLMDEDEMLLTSTPKLPPSKKRKITSKNQSPFFQGENTKGKQKSEKEEDGNKDGEDSDVDPEFEQEATQSQPKKISKVQNIEIKSKISEPAKKEKSKSETKSLLHNTEQPKSKGIFFQTVQERLKKKKDYTKEILGEEYPESEEDIFEEFPTETIEAESDDDTAITLNFNLDKIVAYTKKLKLKNKATFSQGPKFVTVMGKSSTQDIESELNKKISKESFDEMKVIGQFNLGFIITKLNQNLFIIDQHASDEKFNFEDLKQNTQLQIQKLLSPLTLELSTSDEMIVMDNIDVFRKNGFELEIDEKAKLTQRIKLTTYPFSKGAQFGVTDIQELIFLLKESPAGSMVRLARVSKAFATRACHKSVTIGTPLNQDKMKKIIANMGTMENPWCCPHGRPTVRHLFDLESINQIVLKNKKAKSDKFKTKYAFLDDPEGDFEEQIPGIKPSLSKSKDFTPKFNLSSSQGKNSKTSPQPNLSSSKEKNTKIAQQPFFPITRTMDTSTSTAVLQQDLKIPTLQPKSKIEEQISLLDDSSSSELEDLINPFKVKDSAPHKQTSTPTHSQETASRTPNSQPFFATQSNPLKKPLKNTPQHTQRSTKLPWTFK</sequence>
<dbReference type="Gene3D" id="3.30.1540.20">
    <property type="entry name" value="MutL, C-terminal domain, dimerisation subdomain"/>
    <property type="match status" value="1"/>
</dbReference>
<evidence type="ECO:0000259" key="4">
    <source>
        <dbReference type="SMART" id="SM00853"/>
    </source>
</evidence>
<dbReference type="GO" id="GO:0005524">
    <property type="term" value="F:ATP binding"/>
    <property type="evidence" value="ECO:0007669"/>
    <property type="project" value="InterPro"/>
</dbReference>
<dbReference type="InterPro" id="IPR042120">
    <property type="entry name" value="MutL_C_dimsub"/>
</dbReference>
<dbReference type="Pfam" id="PF01119">
    <property type="entry name" value="DNA_mis_repair"/>
    <property type="match status" value="1"/>
</dbReference>
<feature type="region of interest" description="Disordered" evidence="3">
    <location>
        <begin position="865"/>
        <end position="925"/>
    </location>
</feature>
<dbReference type="InterPro" id="IPR036890">
    <property type="entry name" value="HATPase_C_sf"/>
</dbReference>
<dbReference type="Pfam" id="PF13589">
    <property type="entry name" value="HATPase_c_3"/>
    <property type="match status" value="1"/>
</dbReference>
<dbReference type="FunFam" id="3.30.565.10:FF:000017">
    <property type="entry name" value="PMS1 homolog 1, mismatch repair system component"/>
    <property type="match status" value="1"/>
</dbReference>
<dbReference type="FunFam" id="3.30.1370.100:FF:000001">
    <property type="entry name" value="Mismatch repair endonuclease pms1, putative"/>
    <property type="match status" value="1"/>
</dbReference>